<proteinExistence type="predicted"/>
<dbReference type="EMBL" id="CP093351">
    <property type="protein sequence ID" value="WOH15058.1"/>
    <property type="molecule type" value="Genomic_DNA"/>
</dbReference>
<dbReference type="Proteomes" id="UP000077755">
    <property type="component" value="Chromosome 9"/>
</dbReference>
<reference evidence="2" key="1">
    <citation type="journal article" date="2016" name="Nat. Genet.">
        <title>A high-quality carrot genome assembly provides new insights into carotenoid accumulation and asterid genome evolution.</title>
        <authorList>
            <person name="Iorizzo M."/>
            <person name="Ellison S."/>
            <person name="Senalik D."/>
            <person name="Zeng P."/>
            <person name="Satapoomin P."/>
            <person name="Huang J."/>
            <person name="Bowman M."/>
            <person name="Iovene M."/>
            <person name="Sanseverino W."/>
            <person name="Cavagnaro P."/>
            <person name="Yildiz M."/>
            <person name="Macko-Podgorni A."/>
            <person name="Moranska E."/>
            <person name="Grzebelus E."/>
            <person name="Grzebelus D."/>
            <person name="Ashrafi H."/>
            <person name="Zheng Z."/>
            <person name="Cheng S."/>
            <person name="Spooner D."/>
            <person name="Van Deynze A."/>
            <person name="Simon P."/>
        </authorList>
    </citation>
    <scope>NUCLEOTIDE SEQUENCE</scope>
    <source>
        <tissue evidence="2">Leaf</tissue>
    </source>
</reference>
<evidence type="ECO:0000313" key="2">
    <source>
        <dbReference type="EMBL" id="WOH15058.1"/>
    </source>
</evidence>
<sequence>MDAIGGGAFGAENSSHEDPNEQASAFLDIVNKVGEPIYPGNLKYSQLKFVTKLLHWKNRNKCSDKAFDELLLLLGDVFPDKHKLPLNYYGVKKMVKRLSLGYEKIHACENDCILQGRMKHKVGNKARVEGSIAEKYVYEELTHFCSMYFESEVDTVHNMLGRNMVHDISRDPEKLVAFTYPVEPLGACTGYHLDLNSLSTAAYYILTNMQEVAPYIL</sequence>
<dbReference type="Pfam" id="PF13960">
    <property type="entry name" value="DUF4218"/>
    <property type="match status" value="1"/>
</dbReference>
<organism evidence="2 3">
    <name type="scientific">Daucus carota subsp. sativus</name>
    <name type="common">Carrot</name>
    <dbReference type="NCBI Taxonomy" id="79200"/>
    <lineage>
        <taxon>Eukaryota</taxon>
        <taxon>Viridiplantae</taxon>
        <taxon>Streptophyta</taxon>
        <taxon>Embryophyta</taxon>
        <taxon>Tracheophyta</taxon>
        <taxon>Spermatophyta</taxon>
        <taxon>Magnoliopsida</taxon>
        <taxon>eudicotyledons</taxon>
        <taxon>Gunneridae</taxon>
        <taxon>Pentapetalae</taxon>
        <taxon>asterids</taxon>
        <taxon>campanulids</taxon>
        <taxon>Apiales</taxon>
        <taxon>Apiaceae</taxon>
        <taxon>Apioideae</taxon>
        <taxon>Scandiceae</taxon>
        <taxon>Daucinae</taxon>
        <taxon>Daucus</taxon>
        <taxon>Daucus sect. Daucus</taxon>
    </lineage>
</organism>
<evidence type="ECO:0000259" key="1">
    <source>
        <dbReference type="Pfam" id="PF13960"/>
    </source>
</evidence>
<reference evidence="2" key="2">
    <citation type="submission" date="2022-03" db="EMBL/GenBank/DDBJ databases">
        <title>Draft title - Genomic analysis of global carrot germplasm unveils the trajectory of domestication and the origin of high carotenoid orange carrot.</title>
        <authorList>
            <person name="Iorizzo M."/>
            <person name="Ellison S."/>
            <person name="Senalik D."/>
            <person name="Macko-Podgorni A."/>
            <person name="Grzebelus D."/>
            <person name="Bostan H."/>
            <person name="Rolling W."/>
            <person name="Curaba J."/>
            <person name="Simon P."/>
        </authorList>
    </citation>
    <scope>NUCLEOTIDE SEQUENCE</scope>
    <source>
        <tissue evidence="2">Leaf</tissue>
    </source>
</reference>
<keyword evidence="3" id="KW-1185">Reference proteome</keyword>
<accession>A0AAF0XVI4</accession>
<dbReference type="PANTHER" id="PTHR48258">
    <property type="entry name" value="DUF4218 DOMAIN-CONTAINING PROTEIN-RELATED"/>
    <property type="match status" value="1"/>
</dbReference>
<evidence type="ECO:0000313" key="3">
    <source>
        <dbReference type="Proteomes" id="UP000077755"/>
    </source>
</evidence>
<dbReference type="PANTHER" id="PTHR48258:SF15">
    <property type="entry name" value="OS02G0543900 PROTEIN"/>
    <property type="match status" value="1"/>
</dbReference>
<protein>
    <recommendedName>
        <fullName evidence="1">DUF4218 domain-containing protein</fullName>
    </recommendedName>
</protein>
<gene>
    <name evidence="2" type="ORF">DCAR_0934591</name>
</gene>
<feature type="domain" description="DUF4218" evidence="1">
    <location>
        <begin position="117"/>
        <end position="163"/>
    </location>
</feature>
<dbReference type="InterPro" id="IPR025452">
    <property type="entry name" value="DUF4218"/>
</dbReference>
<dbReference type="AlphaFoldDB" id="A0AAF0XVI4"/>
<name>A0AAF0XVI4_DAUCS</name>